<dbReference type="PROSITE" id="PS50405">
    <property type="entry name" value="GST_CTER"/>
    <property type="match status" value="1"/>
</dbReference>
<evidence type="ECO:0000313" key="3">
    <source>
        <dbReference type="EMBL" id="CAF4010292.1"/>
    </source>
</evidence>
<dbReference type="InterPro" id="IPR036282">
    <property type="entry name" value="Glutathione-S-Trfase_C_sf"/>
</dbReference>
<dbReference type="AlphaFoldDB" id="A0A819PBU2"/>
<evidence type="ECO:0000313" key="4">
    <source>
        <dbReference type="Proteomes" id="UP000663868"/>
    </source>
</evidence>
<dbReference type="Proteomes" id="UP000663860">
    <property type="component" value="Unassembled WGS sequence"/>
</dbReference>
<dbReference type="InterPro" id="IPR004046">
    <property type="entry name" value="GST_C"/>
</dbReference>
<dbReference type="EMBL" id="CAJNOE010001759">
    <property type="protein sequence ID" value="CAF1448629.1"/>
    <property type="molecule type" value="Genomic_DNA"/>
</dbReference>
<evidence type="ECO:0000259" key="1">
    <source>
        <dbReference type="PROSITE" id="PS50405"/>
    </source>
</evidence>
<organism evidence="3 4">
    <name type="scientific">Adineta steineri</name>
    <dbReference type="NCBI Taxonomy" id="433720"/>
    <lineage>
        <taxon>Eukaryota</taxon>
        <taxon>Metazoa</taxon>
        <taxon>Spiralia</taxon>
        <taxon>Gnathifera</taxon>
        <taxon>Rotifera</taxon>
        <taxon>Eurotatoria</taxon>
        <taxon>Bdelloidea</taxon>
        <taxon>Adinetida</taxon>
        <taxon>Adinetidae</taxon>
        <taxon>Adineta</taxon>
    </lineage>
</organism>
<dbReference type="Pfam" id="PF14497">
    <property type="entry name" value="GST_C_3"/>
    <property type="match status" value="1"/>
</dbReference>
<protein>
    <recommendedName>
        <fullName evidence="1">GST C-terminal domain-containing protein</fullName>
    </recommendedName>
</protein>
<feature type="domain" description="GST C-terminal" evidence="1">
    <location>
        <begin position="1"/>
        <end position="109"/>
    </location>
</feature>
<comment type="caution">
    <text evidence="3">The sequence shown here is derived from an EMBL/GenBank/DDBJ whole genome shotgun (WGS) entry which is preliminary data.</text>
</comment>
<dbReference type="Gene3D" id="1.20.1050.130">
    <property type="match status" value="1"/>
</dbReference>
<evidence type="ECO:0000313" key="2">
    <source>
        <dbReference type="EMBL" id="CAF1448629.1"/>
    </source>
</evidence>
<reference evidence="3" key="1">
    <citation type="submission" date="2021-02" db="EMBL/GenBank/DDBJ databases">
        <authorList>
            <person name="Nowell W R."/>
        </authorList>
    </citation>
    <scope>NUCLEOTIDE SEQUENCE</scope>
</reference>
<gene>
    <name evidence="2" type="ORF">IZO911_LOCUS42227</name>
    <name evidence="3" type="ORF">KXQ929_LOCUS29031</name>
</gene>
<accession>A0A819PBU2</accession>
<sequence length="133" mass="16106">MDFNNVCYGRSDDNDFQVAKQHFCSQILPRYLREFEQFLNKWPRRWLIGDELTVADFQFFEYLDHCWLMSNANDEWNVYPRVRSLMHQVRNLPELKDYFKSETFRNMPVNAKMAKFGAKVVTRDDSEHKHSTN</sequence>
<dbReference type="InterPro" id="IPR010987">
    <property type="entry name" value="Glutathione-S-Trfase_C-like"/>
</dbReference>
<name>A0A819PBU2_9BILA</name>
<proteinExistence type="predicted"/>
<dbReference type="Proteomes" id="UP000663868">
    <property type="component" value="Unassembled WGS sequence"/>
</dbReference>
<dbReference type="SUPFAM" id="SSF47616">
    <property type="entry name" value="GST C-terminal domain-like"/>
    <property type="match status" value="1"/>
</dbReference>
<dbReference type="EMBL" id="CAJOBB010002948">
    <property type="protein sequence ID" value="CAF4010292.1"/>
    <property type="molecule type" value="Genomic_DNA"/>
</dbReference>